<name>G2YJQ0_BOTF4</name>
<evidence type="ECO:0000313" key="2">
    <source>
        <dbReference type="Proteomes" id="UP000008177"/>
    </source>
</evidence>
<dbReference type="InParanoid" id="G2YJQ0"/>
<sequence length="107" mass="12399">MGISVLMLERKQPQIRITLEFEPLEWRGLNTPSVEAFYRQRLLDKLFDDENRPSTIRKTPGFQFGVHFSGIMLNANKLELDRWKYRFAGPALTSSPATINQIEAMLT</sequence>
<dbReference type="HOGENOM" id="CLU_2209619_0_0_1"/>
<dbReference type="EMBL" id="FQ790338">
    <property type="protein sequence ID" value="CCD51967.1"/>
    <property type="molecule type" value="Genomic_DNA"/>
</dbReference>
<evidence type="ECO:0000313" key="1">
    <source>
        <dbReference type="EMBL" id="CCD51967.1"/>
    </source>
</evidence>
<protein>
    <submittedName>
        <fullName evidence="1">Uncharacterized protein</fullName>
    </submittedName>
</protein>
<proteinExistence type="predicted"/>
<organism evidence="1 2">
    <name type="scientific">Botryotinia fuckeliana (strain T4)</name>
    <name type="common">Noble rot fungus</name>
    <name type="synonym">Botrytis cinerea</name>
    <dbReference type="NCBI Taxonomy" id="999810"/>
    <lineage>
        <taxon>Eukaryota</taxon>
        <taxon>Fungi</taxon>
        <taxon>Dikarya</taxon>
        <taxon>Ascomycota</taxon>
        <taxon>Pezizomycotina</taxon>
        <taxon>Leotiomycetes</taxon>
        <taxon>Helotiales</taxon>
        <taxon>Sclerotiniaceae</taxon>
        <taxon>Botrytis</taxon>
    </lineage>
</organism>
<dbReference type="AlphaFoldDB" id="G2YJQ0"/>
<dbReference type="Proteomes" id="UP000008177">
    <property type="component" value="Unplaced contigs"/>
</dbReference>
<reference evidence="2" key="1">
    <citation type="journal article" date="2011" name="PLoS Genet.">
        <title>Genomic analysis of the necrotrophic fungal pathogens Sclerotinia sclerotiorum and Botrytis cinerea.</title>
        <authorList>
            <person name="Amselem J."/>
            <person name="Cuomo C.A."/>
            <person name="van Kan J.A."/>
            <person name="Viaud M."/>
            <person name="Benito E.P."/>
            <person name="Couloux A."/>
            <person name="Coutinho P.M."/>
            <person name="de Vries R.P."/>
            <person name="Dyer P.S."/>
            <person name="Fillinger S."/>
            <person name="Fournier E."/>
            <person name="Gout L."/>
            <person name="Hahn M."/>
            <person name="Kohn L."/>
            <person name="Lapalu N."/>
            <person name="Plummer K.M."/>
            <person name="Pradier J.M."/>
            <person name="Quevillon E."/>
            <person name="Sharon A."/>
            <person name="Simon A."/>
            <person name="ten Have A."/>
            <person name="Tudzynski B."/>
            <person name="Tudzynski P."/>
            <person name="Wincker P."/>
            <person name="Andrew M."/>
            <person name="Anthouard V."/>
            <person name="Beever R.E."/>
            <person name="Beffa R."/>
            <person name="Benoit I."/>
            <person name="Bouzid O."/>
            <person name="Brault B."/>
            <person name="Chen Z."/>
            <person name="Choquer M."/>
            <person name="Collemare J."/>
            <person name="Cotton P."/>
            <person name="Danchin E.G."/>
            <person name="Da Silva C."/>
            <person name="Gautier A."/>
            <person name="Giraud C."/>
            <person name="Giraud T."/>
            <person name="Gonzalez C."/>
            <person name="Grossetete S."/>
            <person name="Guldener U."/>
            <person name="Henrissat B."/>
            <person name="Howlett B.J."/>
            <person name="Kodira C."/>
            <person name="Kretschmer M."/>
            <person name="Lappartient A."/>
            <person name="Leroch M."/>
            <person name="Levis C."/>
            <person name="Mauceli E."/>
            <person name="Neuveglise C."/>
            <person name="Oeser B."/>
            <person name="Pearson M."/>
            <person name="Poulain J."/>
            <person name="Poussereau N."/>
            <person name="Quesneville H."/>
            <person name="Rascle C."/>
            <person name="Schumacher J."/>
            <person name="Segurens B."/>
            <person name="Sexton A."/>
            <person name="Silva E."/>
            <person name="Sirven C."/>
            <person name="Soanes D.M."/>
            <person name="Talbot N.J."/>
            <person name="Templeton M."/>
            <person name="Yandava C."/>
            <person name="Yarden O."/>
            <person name="Zeng Q."/>
            <person name="Rollins J.A."/>
            <person name="Lebrun M.H."/>
            <person name="Dickman M."/>
        </authorList>
    </citation>
    <scope>NUCLEOTIDE SEQUENCE [LARGE SCALE GENOMIC DNA]</scope>
    <source>
        <strain evidence="2">T4</strain>
    </source>
</reference>
<gene>
    <name evidence="1" type="ORF">BofuT4_P084910.1</name>
</gene>
<dbReference type="STRING" id="999810.G2YJQ0"/>
<dbReference type="OrthoDB" id="2096480at2759"/>
<accession>G2YJQ0</accession>